<feature type="domain" description="OmpR/PhoB-type" evidence="11">
    <location>
        <begin position="129"/>
        <end position="228"/>
    </location>
</feature>
<evidence type="ECO:0000256" key="2">
    <source>
        <dbReference type="ARBA" id="ARBA00022553"/>
    </source>
</evidence>
<dbReference type="Gene3D" id="1.10.10.10">
    <property type="entry name" value="Winged helix-like DNA-binding domain superfamily/Winged helix DNA-binding domain"/>
    <property type="match status" value="1"/>
</dbReference>
<dbReference type="eggNOG" id="COG0745">
    <property type="taxonomic scope" value="Bacteria"/>
</dbReference>
<evidence type="ECO:0000256" key="7">
    <source>
        <dbReference type="ARBA" id="ARBA00024867"/>
    </source>
</evidence>
<dbReference type="STRING" id="477974.Daud_1419"/>
<keyword evidence="4" id="KW-0805">Transcription regulation</keyword>
<dbReference type="GO" id="GO:0000156">
    <property type="term" value="F:phosphorelay response regulator activity"/>
    <property type="evidence" value="ECO:0007669"/>
    <property type="project" value="TreeGrafter"/>
</dbReference>
<accession>B1I4C8</accession>
<keyword evidence="2 8" id="KW-0597">Phosphoprotein</keyword>
<name>B1I4C8_DESAP</name>
<dbReference type="InterPro" id="IPR001789">
    <property type="entry name" value="Sig_transdc_resp-reg_receiver"/>
</dbReference>
<dbReference type="Proteomes" id="UP000008544">
    <property type="component" value="Chromosome"/>
</dbReference>
<dbReference type="FunFam" id="1.10.10.10:FF:000018">
    <property type="entry name" value="DNA-binding response regulator ResD"/>
    <property type="match status" value="1"/>
</dbReference>
<dbReference type="Pfam" id="PF00486">
    <property type="entry name" value="Trans_reg_C"/>
    <property type="match status" value="1"/>
</dbReference>
<dbReference type="InterPro" id="IPR016032">
    <property type="entry name" value="Sig_transdc_resp-reg_C-effctor"/>
</dbReference>
<dbReference type="InterPro" id="IPR011006">
    <property type="entry name" value="CheY-like_superfamily"/>
</dbReference>
<dbReference type="SUPFAM" id="SSF52172">
    <property type="entry name" value="CheY-like"/>
    <property type="match status" value="1"/>
</dbReference>
<proteinExistence type="predicted"/>
<dbReference type="GO" id="GO:0006355">
    <property type="term" value="P:regulation of DNA-templated transcription"/>
    <property type="evidence" value="ECO:0007669"/>
    <property type="project" value="InterPro"/>
</dbReference>
<evidence type="ECO:0000256" key="9">
    <source>
        <dbReference type="PROSITE-ProRule" id="PRU01091"/>
    </source>
</evidence>
<evidence type="ECO:0000256" key="6">
    <source>
        <dbReference type="ARBA" id="ARBA00023163"/>
    </source>
</evidence>
<dbReference type="CDD" id="cd00383">
    <property type="entry name" value="trans_reg_C"/>
    <property type="match status" value="1"/>
</dbReference>
<evidence type="ECO:0000256" key="1">
    <source>
        <dbReference type="ARBA" id="ARBA00018672"/>
    </source>
</evidence>
<dbReference type="OrthoDB" id="9790454at2"/>
<evidence type="ECO:0000256" key="4">
    <source>
        <dbReference type="ARBA" id="ARBA00023015"/>
    </source>
</evidence>
<dbReference type="GO" id="GO:0000976">
    <property type="term" value="F:transcription cis-regulatory region binding"/>
    <property type="evidence" value="ECO:0007669"/>
    <property type="project" value="TreeGrafter"/>
</dbReference>
<keyword evidence="3" id="KW-0902">Two-component regulatory system</keyword>
<feature type="domain" description="Response regulatory" evidence="10">
    <location>
        <begin position="3"/>
        <end position="119"/>
    </location>
</feature>
<dbReference type="AlphaFoldDB" id="B1I4C8"/>
<dbReference type="InterPro" id="IPR001867">
    <property type="entry name" value="OmpR/PhoB-type_DNA-bd"/>
</dbReference>
<dbReference type="Pfam" id="PF00072">
    <property type="entry name" value="Response_reg"/>
    <property type="match status" value="1"/>
</dbReference>
<dbReference type="EMBL" id="CP000860">
    <property type="protein sequence ID" value="ACA59926.1"/>
    <property type="molecule type" value="Genomic_DNA"/>
</dbReference>
<dbReference type="SMART" id="SM00448">
    <property type="entry name" value="REC"/>
    <property type="match status" value="1"/>
</dbReference>
<dbReference type="Gene3D" id="6.10.250.690">
    <property type="match status" value="1"/>
</dbReference>
<dbReference type="RefSeq" id="WP_012302511.1">
    <property type="nucleotide sequence ID" value="NC_010424.1"/>
</dbReference>
<evidence type="ECO:0000313" key="13">
    <source>
        <dbReference type="Proteomes" id="UP000008544"/>
    </source>
</evidence>
<dbReference type="Gene3D" id="3.40.50.2300">
    <property type="match status" value="1"/>
</dbReference>
<comment type="function">
    <text evidence="7">May play the central regulatory role in sporulation. It may be an element of the effector pathway responsible for the activation of sporulation genes in response to nutritional stress. Spo0A may act in concert with spo0H (a sigma factor) to control the expression of some genes that are critical to the sporulation process.</text>
</comment>
<dbReference type="PROSITE" id="PS51755">
    <property type="entry name" value="OMPR_PHOB"/>
    <property type="match status" value="1"/>
</dbReference>
<feature type="modified residue" description="4-aspartylphosphate" evidence="8">
    <location>
        <position position="52"/>
    </location>
</feature>
<dbReference type="SUPFAM" id="SSF46894">
    <property type="entry name" value="C-terminal effector domain of the bipartite response regulators"/>
    <property type="match status" value="1"/>
</dbReference>
<gene>
    <name evidence="12" type="ordered locus">Daud_1419</name>
</gene>
<dbReference type="PANTHER" id="PTHR48111">
    <property type="entry name" value="REGULATOR OF RPOS"/>
    <property type="match status" value="1"/>
</dbReference>
<dbReference type="PANTHER" id="PTHR48111:SF40">
    <property type="entry name" value="PHOSPHATE REGULON TRANSCRIPTIONAL REGULATORY PROTEIN PHOB"/>
    <property type="match status" value="1"/>
</dbReference>
<reference evidence="13" key="1">
    <citation type="submission" date="2007-10" db="EMBL/GenBank/DDBJ databases">
        <title>Complete sequence of chromosome of Desulforudis audaxviator MP104C.</title>
        <authorList>
            <person name="Copeland A."/>
            <person name="Lucas S."/>
            <person name="Lapidus A."/>
            <person name="Barry K."/>
            <person name="Glavina del Rio T."/>
            <person name="Dalin E."/>
            <person name="Tice H."/>
            <person name="Bruce D."/>
            <person name="Pitluck S."/>
            <person name="Lowry S.R."/>
            <person name="Larimer F."/>
            <person name="Land M.L."/>
            <person name="Hauser L."/>
            <person name="Kyrpides N."/>
            <person name="Ivanova N.N."/>
            <person name="Richardson P."/>
        </authorList>
    </citation>
    <scope>NUCLEOTIDE SEQUENCE [LARGE SCALE GENOMIC DNA]</scope>
    <source>
        <strain evidence="13">MP104C</strain>
    </source>
</reference>
<organism evidence="12 13">
    <name type="scientific">Desulforudis audaxviator (strain MP104C)</name>
    <dbReference type="NCBI Taxonomy" id="477974"/>
    <lineage>
        <taxon>Bacteria</taxon>
        <taxon>Bacillati</taxon>
        <taxon>Bacillota</taxon>
        <taxon>Clostridia</taxon>
        <taxon>Thermoanaerobacterales</taxon>
        <taxon>Candidatus Desulforudaceae</taxon>
        <taxon>Candidatus Desulforudis</taxon>
    </lineage>
</organism>
<evidence type="ECO:0000313" key="12">
    <source>
        <dbReference type="EMBL" id="ACA59926.1"/>
    </source>
</evidence>
<dbReference type="GO" id="GO:0005829">
    <property type="term" value="C:cytosol"/>
    <property type="evidence" value="ECO:0007669"/>
    <property type="project" value="TreeGrafter"/>
</dbReference>
<dbReference type="InterPro" id="IPR039420">
    <property type="entry name" value="WalR-like"/>
</dbReference>
<keyword evidence="5 9" id="KW-0238">DNA-binding</keyword>
<keyword evidence="13" id="KW-1185">Reference proteome</keyword>
<dbReference type="GO" id="GO:0032993">
    <property type="term" value="C:protein-DNA complex"/>
    <property type="evidence" value="ECO:0007669"/>
    <property type="project" value="TreeGrafter"/>
</dbReference>
<evidence type="ECO:0000259" key="10">
    <source>
        <dbReference type="PROSITE" id="PS50110"/>
    </source>
</evidence>
<dbReference type="FunFam" id="3.40.50.2300:FF:000001">
    <property type="entry name" value="DNA-binding response regulator PhoB"/>
    <property type="match status" value="1"/>
</dbReference>
<evidence type="ECO:0000256" key="3">
    <source>
        <dbReference type="ARBA" id="ARBA00023012"/>
    </source>
</evidence>
<dbReference type="InterPro" id="IPR036388">
    <property type="entry name" value="WH-like_DNA-bd_sf"/>
</dbReference>
<evidence type="ECO:0000259" key="11">
    <source>
        <dbReference type="PROSITE" id="PS51755"/>
    </source>
</evidence>
<dbReference type="PROSITE" id="PS50110">
    <property type="entry name" value="RESPONSE_REGULATORY"/>
    <property type="match status" value="1"/>
</dbReference>
<feature type="DNA-binding region" description="OmpR/PhoB-type" evidence="9">
    <location>
        <begin position="129"/>
        <end position="228"/>
    </location>
</feature>
<protein>
    <recommendedName>
        <fullName evidence="1">Stage 0 sporulation protein A homolog</fullName>
    </recommendedName>
</protein>
<evidence type="ECO:0000256" key="8">
    <source>
        <dbReference type="PROSITE-ProRule" id="PRU00169"/>
    </source>
</evidence>
<reference evidence="12 13" key="2">
    <citation type="journal article" date="2008" name="Science">
        <title>Environmental genomics reveals a single-species ecosystem deep within Earth.</title>
        <authorList>
            <person name="Chivian D."/>
            <person name="Brodie E.L."/>
            <person name="Alm E.J."/>
            <person name="Culley D.E."/>
            <person name="Dehal P.S."/>
            <person name="Desantis T.Z."/>
            <person name="Gihring T.M."/>
            <person name="Lapidus A."/>
            <person name="Lin L.H."/>
            <person name="Lowry S.R."/>
            <person name="Moser D.P."/>
            <person name="Richardson P.M."/>
            <person name="Southam G."/>
            <person name="Wanger G."/>
            <person name="Pratt L.M."/>
            <person name="Andersen G.L."/>
            <person name="Hazen T.C."/>
            <person name="Brockman F.J."/>
            <person name="Arkin A.P."/>
            <person name="Onstott T.C."/>
        </authorList>
    </citation>
    <scope>NUCLEOTIDE SEQUENCE [LARGE SCALE GENOMIC DNA]</scope>
    <source>
        <strain evidence="12 13">MP104C</strain>
    </source>
</reference>
<dbReference type="SMART" id="SM00862">
    <property type="entry name" value="Trans_reg_C"/>
    <property type="match status" value="1"/>
</dbReference>
<evidence type="ECO:0000256" key="5">
    <source>
        <dbReference type="ARBA" id="ARBA00023125"/>
    </source>
</evidence>
<keyword evidence="6" id="KW-0804">Transcription</keyword>
<dbReference type="KEGG" id="dau:Daud_1419"/>
<dbReference type="HOGENOM" id="CLU_000445_30_4_9"/>
<sequence>MARILVVEDEKHIVELMRYGLEKEGFQVVEANDGDRALEMVHTGRIDLVVLDIMLPGLDGLTVCRLLRQNERTRDIPVIILSARGQELDRVLGLELGADDYITKPFSVRELVARVKARLRRHVPVQEARKTARFGDLVVDPERLAVEAAGKREQLTPTEFELLWVLAGSPGRVFSRELLLQKVWGYDYTGDSRTVDVHIRHVRQKLQRLPGSPQYIETVRGVGYRFRELSE</sequence>